<evidence type="ECO:0000313" key="1">
    <source>
        <dbReference type="EMBL" id="KAH0454711.1"/>
    </source>
</evidence>
<sequence>MWVAIGFIQLPQGMTMGDIGGRIGKLNSLRQLDGFYVKNEDVEEACSAKLCDEKRDFNFRQEHARRPSTIKMFKELKQKIYTWVQSPQYG</sequence>
<evidence type="ECO:0000313" key="2">
    <source>
        <dbReference type="Proteomes" id="UP000775213"/>
    </source>
</evidence>
<dbReference type="EMBL" id="JAGFBR010000015">
    <property type="protein sequence ID" value="KAH0454711.1"/>
    <property type="molecule type" value="Genomic_DNA"/>
</dbReference>
<name>A0AAV7GE01_DENCH</name>
<gene>
    <name evidence="1" type="ORF">IEQ34_016635</name>
</gene>
<comment type="caution">
    <text evidence="1">The sequence shown here is derived from an EMBL/GenBank/DDBJ whole genome shotgun (WGS) entry which is preliminary data.</text>
</comment>
<dbReference type="Proteomes" id="UP000775213">
    <property type="component" value="Unassembled WGS sequence"/>
</dbReference>
<dbReference type="AlphaFoldDB" id="A0AAV7GE01"/>
<accession>A0AAV7GE01</accession>
<reference evidence="1 2" key="1">
    <citation type="journal article" date="2021" name="Hortic Res">
        <title>Chromosome-scale assembly of the Dendrobium chrysotoxum genome enhances the understanding of orchid evolution.</title>
        <authorList>
            <person name="Zhang Y."/>
            <person name="Zhang G.Q."/>
            <person name="Zhang D."/>
            <person name="Liu X.D."/>
            <person name="Xu X.Y."/>
            <person name="Sun W.H."/>
            <person name="Yu X."/>
            <person name="Zhu X."/>
            <person name="Wang Z.W."/>
            <person name="Zhao X."/>
            <person name="Zhong W.Y."/>
            <person name="Chen H."/>
            <person name="Yin W.L."/>
            <person name="Huang T."/>
            <person name="Niu S.C."/>
            <person name="Liu Z.J."/>
        </authorList>
    </citation>
    <scope>NUCLEOTIDE SEQUENCE [LARGE SCALE GENOMIC DNA]</scope>
    <source>
        <strain evidence="1">Lindl</strain>
    </source>
</reference>
<organism evidence="1 2">
    <name type="scientific">Dendrobium chrysotoxum</name>
    <name type="common">Orchid</name>
    <dbReference type="NCBI Taxonomy" id="161865"/>
    <lineage>
        <taxon>Eukaryota</taxon>
        <taxon>Viridiplantae</taxon>
        <taxon>Streptophyta</taxon>
        <taxon>Embryophyta</taxon>
        <taxon>Tracheophyta</taxon>
        <taxon>Spermatophyta</taxon>
        <taxon>Magnoliopsida</taxon>
        <taxon>Liliopsida</taxon>
        <taxon>Asparagales</taxon>
        <taxon>Orchidaceae</taxon>
        <taxon>Epidendroideae</taxon>
        <taxon>Malaxideae</taxon>
        <taxon>Dendrobiinae</taxon>
        <taxon>Dendrobium</taxon>
    </lineage>
</organism>
<protein>
    <submittedName>
        <fullName evidence="1">Uncharacterized protein</fullName>
    </submittedName>
</protein>
<proteinExistence type="predicted"/>
<keyword evidence="2" id="KW-1185">Reference proteome</keyword>